<dbReference type="Pfam" id="PF00107">
    <property type="entry name" value="ADH_zinc_N"/>
    <property type="match status" value="1"/>
</dbReference>
<dbReference type="CDD" id="cd05288">
    <property type="entry name" value="PGDH"/>
    <property type="match status" value="1"/>
</dbReference>
<name>A0AAV9QGA4_9PEZI</name>
<dbReference type="InterPro" id="IPR011032">
    <property type="entry name" value="GroES-like_sf"/>
</dbReference>
<gene>
    <name evidence="3" type="primary">QOR1_1</name>
    <name evidence="3" type="ORF">LTR25_002915</name>
</gene>
<dbReference type="AlphaFoldDB" id="A0AAV9QGA4"/>
<evidence type="ECO:0000256" key="1">
    <source>
        <dbReference type="ARBA" id="ARBA00023002"/>
    </source>
</evidence>
<comment type="caution">
    <text evidence="3">The sequence shown here is derived from an EMBL/GenBank/DDBJ whole genome shotgun (WGS) entry which is preliminary data.</text>
</comment>
<dbReference type="SMART" id="SM00829">
    <property type="entry name" value="PKS_ER"/>
    <property type="match status" value="1"/>
</dbReference>
<dbReference type="Pfam" id="PF16884">
    <property type="entry name" value="ADH_N_2"/>
    <property type="match status" value="1"/>
</dbReference>
<keyword evidence="4" id="KW-1185">Reference proteome</keyword>
<sequence length="373" mass="40814">MVRTRTWILSNRPKETPTYSGPDATFTLMERDLQPLQPGQILVKVLFFSNDPAQRTWIKSSDDLPSDRHYVKPVDLNTPMQSRGLCEVIESRSDALPMGTTILARVNWNEYAVLDAKDATPLSPLPNGLSFSHYLGVFGTTGLTAYYGTVVVGEAKASHRLVVSGAAGATGSMVVQIAKRIIGVSEVIGIAGSDDKCKFVVETLGADKCLNYRSPSFFNDLTKATEDCVDIYFDNVGGTILDAMLGRLKQNGVVVACGSISGYNSDQGTLLTSKMTSLCLVLAWNALTANRISSDYFQVISMRLQIRGFIAADYVHKAQEVTEIFIRALEQGKLTINDELEHVVPTTFEDVPKTWLKLFDGSNTGKLVTKIIP</sequence>
<proteinExistence type="predicted"/>
<dbReference type="Gene3D" id="3.90.180.10">
    <property type="entry name" value="Medium-chain alcohol dehydrogenases, catalytic domain"/>
    <property type="match status" value="1"/>
</dbReference>
<accession>A0AAV9QGA4</accession>
<dbReference type="SUPFAM" id="SSF51735">
    <property type="entry name" value="NAD(P)-binding Rossmann-fold domains"/>
    <property type="match status" value="1"/>
</dbReference>
<dbReference type="Proteomes" id="UP001345827">
    <property type="component" value="Unassembled WGS sequence"/>
</dbReference>
<protein>
    <submittedName>
        <fullName evidence="3">Quinone oxidoreductase</fullName>
    </submittedName>
</protein>
<dbReference type="InterPro" id="IPR013149">
    <property type="entry name" value="ADH-like_C"/>
</dbReference>
<dbReference type="InterPro" id="IPR020843">
    <property type="entry name" value="ER"/>
</dbReference>
<evidence type="ECO:0000259" key="2">
    <source>
        <dbReference type="SMART" id="SM00829"/>
    </source>
</evidence>
<dbReference type="SUPFAM" id="SSF50129">
    <property type="entry name" value="GroES-like"/>
    <property type="match status" value="1"/>
</dbReference>
<keyword evidence="1" id="KW-0560">Oxidoreductase</keyword>
<dbReference type="InterPro" id="IPR041694">
    <property type="entry name" value="ADH_N_2"/>
</dbReference>
<feature type="domain" description="Enoyl reductase (ER)" evidence="2">
    <location>
        <begin position="21"/>
        <end position="369"/>
    </location>
</feature>
<evidence type="ECO:0000313" key="3">
    <source>
        <dbReference type="EMBL" id="KAK5541138.1"/>
    </source>
</evidence>
<dbReference type="EMBL" id="JAXLQG010000004">
    <property type="protein sequence ID" value="KAK5541138.1"/>
    <property type="molecule type" value="Genomic_DNA"/>
</dbReference>
<dbReference type="GO" id="GO:0016628">
    <property type="term" value="F:oxidoreductase activity, acting on the CH-CH group of donors, NAD or NADP as acceptor"/>
    <property type="evidence" value="ECO:0007669"/>
    <property type="project" value="InterPro"/>
</dbReference>
<organism evidence="3 4">
    <name type="scientific">Vermiconidia calcicola</name>
    <dbReference type="NCBI Taxonomy" id="1690605"/>
    <lineage>
        <taxon>Eukaryota</taxon>
        <taxon>Fungi</taxon>
        <taxon>Dikarya</taxon>
        <taxon>Ascomycota</taxon>
        <taxon>Pezizomycotina</taxon>
        <taxon>Dothideomycetes</taxon>
        <taxon>Dothideomycetidae</taxon>
        <taxon>Mycosphaerellales</taxon>
        <taxon>Extremaceae</taxon>
        <taxon>Vermiconidia</taxon>
    </lineage>
</organism>
<dbReference type="InterPro" id="IPR036291">
    <property type="entry name" value="NAD(P)-bd_dom_sf"/>
</dbReference>
<dbReference type="PANTHER" id="PTHR43205">
    <property type="entry name" value="PROSTAGLANDIN REDUCTASE"/>
    <property type="match status" value="1"/>
</dbReference>
<evidence type="ECO:0000313" key="4">
    <source>
        <dbReference type="Proteomes" id="UP001345827"/>
    </source>
</evidence>
<dbReference type="PANTHER" id="PTHR43205:SF19">
    <property type="entry name" value="ENOYL REDUCTASE (ER) DOMAIN-CONTAINING PROTEIN"/>
    <property type="match status" value="1"/>
</dbReference>
<reference evidence="3 4" key="1">
    <citation type="submission" date="2023-06" db="EMBL/GenBank/DDBJ databases">
        <title>Black Yeasts Isolated from many extreme environments.</title>
        <authorList>
            <person name="Coleine C."/>
            <person name="Stajich J.E."/>
            <person name="Selbmann L."/>
        </authorList>
    </citation>
    <scope>NUCLEOTIDE SEQUENCE [LARGE SCALE GENOMIC DNA]</scope>
    <source>
        <strain evidence="3 4">CCFEE 5887</strain>
    </source>
</reference>
<dbReference type="InterPro" id="IPR045010">
    <property type="entry name" value="MDR_fam"/>
</dbReference>
<dbReference type="Gene3D" id="3.40.50.720">
    <property type="entry name" value="NAD(P)-binding Rossmann-like Domain"/>
    <property type="match status" value="1"/>
</dbReference>